<dbReference type="Proteomes" id="UP000005481">
    <property type="component" value="Unassembled WGS sequence"/>
</dbReference>
<dbReference type="RefSeq" id="WP_006790455.1">
    <property type="nucleotide sequence ID" value="NZ_JH417603.1"/>
</dbReference>
<keyword evidence="9" id="KW-1185">Reference proteome</keyword>
<dbReference type="PATRIC" id="fig|861450.3.peg.1373"/>
<evidence type="ECO:0000256" key="2">
    <source>
        <dbReference type="ARBA" id="ARBA00022448"/>
    </source>
</evidence>
<accession>G9YIJ5</accession>
<dbReference type="PRINTS" id="PR00125">
    <property type="entry name" value="ATPASEDELTA"/>
</dbReference>
<dbReference type="Pfam" id="PF00213">
    <property type="entry name" value="OSCP"/>
    <property type="match status" value="1"/>
</dbReference>
<proteinExistence type="inferred from homology"/>
<dbReference type="AlphaFoldDB" id="G9YIJ5"/>
<dbReference type="OrthoDB" id="9802471at2"/>
<dbReference type="SUPFAM" id="SSF47928">
    <property type="entry name" value="N-terminal domain of the delta subunit of the F1F0-ATP synthase"/>
    <property type="match status" value="1"/>
</dbReference>
<dbReference type="GO" id="GO:0046933">
    <property type="term" value="F:proton-transporting ATP synthase activity, rotational mechanism"/>
    <property type="evidence" value="ECO:0007669"/>
    <property type="project" value="UniProtKB-UniRule"/>
</dbReference>
<keyword evidence="7" id="KW-0139">CF(1)</keyword>
<dbReference type="eggNOG" id="COG0712">
    <property type="taxonomic scope" value="Bacteria"/>
</dbReference>
<evidence type="ECO:0000256" key="4">
    <source>
        <dbReference type="ARBA" id="ARBA00023065"/>
    </source>
</evidence>
<evidence type="ECO:0000256" key="6">
    <source>
        <dbReference type="ARBA" id="ARBA00023310"/>
    </source>
</evidence>
<evidence type="ECO:0000256" key="3">
    <source>
        <dbReference type="ARBA" id="ARBA00022781"/>
    </source>
</evidence>
<evidence type="ECO:0000313" key="8">
    <source>
        <dbReference type="EMBL" id="EHM39448.1"/>
    </source>
</evidence>
<name>G9YIJ5_9FIRM</name>
<dbReference type="Gene3D" id="1.10.520.20">
    <property type="entry name" value="N-terminal domain of the delta subunit of the F1F0-ATP synthase"/>
    <property type="match status" value="1"/>
</dbReference>
<comment type="caution">
    <text evidence="8">The sequence shown here is derived from an EMBL/GenBank/DDBJ whole genome shotgun (WGS) entry which is preliminary data.</text>
</comment>
<comment type="function">
    <text evidence="7">F(1)F(0) ATP synthase produces ATP from ADP in the presence of a proton or sodium gradient. F-type ATPases consist of two structural domains, F(1) containing the extramembraneous catalytic core and F(0) containing the membrane proton channel, linked together by a central stalk and a peripheral stalk. During catalysis, ATP synthesis in the catalytic domain of F(1) is coupled via a rotary mechanism of the central stalk subunits to proton translocation.</text>
</comment>
<organism evidence="8 9">
    <name type="scientific">Anaeroglobus geminatus F0357</name>
    <dbReference type="NCBI Taxonomy" id="861450"/>
    <lineage>
        <taxon>Bacteria</taxon>
        <taxon>Bacillati</taxon>
        <taxon>Bacillota</taxon>
        <taxon>Negativicutes</taxon>
        <taxon>Veillonellales</taxon>
        <taxon>Veillonellaceae</taxon>
        <taxon>Anaeroglobus</taxon>
    </lineage>
</organism>
<dbReference type="InterPro" id="IPR000711">
    <property type="entry name" value="ATPase_OSCP/dsu"/>
</dbReference>
<dbReference type="HOGENOM" id="CLU_085114_1_1_9"/>
<reference evidence="8 9" key="1">
    <citation type="submission" date="2011-08" db="EMBL/GenBank/DDBJ databases">
        <authorList>
            <person name="Weinstock G."/>
            <person name="Sodergren E."/>
            <person name="Clifton S."/>
            <person name="Fulton L."/>
            <person name="Fulton B."/>
            <person name="Courtney L."/>
            <person name="Fronick C."/>
            <person name="Harrison M."/>
            <person name="Strong C."/>
            <person name="Farmer C."/>
            <person name="Delahaunty K."/>
            <person name="Markovic C."/>
            <person name="Hall O."/>
            <person name="Minx P."/>
            <person name="Tomlinson C."/>
            <person name="Mitreva M."/>
            <person name="Hou S."/>
            <person name="Chen J."/>
            <person name="Wollam A."/>
            <person name="Pepin K.H."/>
            <person name="Johnson M."/>
            <person name="Bhonagiri V."/>
            <person name="Zhang X."/>
            <person name="Suruliraj S."/>
            <person name="Warren W."/>
            <person name="Chinwalla A."/>
            <person name="Mardis E.R."/>
            <person name="Wilson R.K."/>
        </authorList>
    </citation>
    <scope>NUCLEOTIDE SEQUENCE [LARGE SCALE GENOMIC DNA]</scope>
    <source>
        <strain evidence="8 9">F0357</strain>
    </source>
</reference>
<keyword evidence="4 7" id="KW-0406">Ion transport</keyword>
<keyword evidence="3 7" id="KW-0375">Hydrogen ion transport</keyword>
<dbReference type="EMBL" id="AGCJ01000066">
    <property type="protein sequence ID" value="EHM39448.1"/>
    <property type="molecule type" value="Genomic_DNA"/>
</dbReference>
<evidence type="ECO:0000313" key="9">
    <source>
        <dbReference type="Proteomes" id="UP000005481"/>
    </source>
</evidence>
<keyword evidence="6 7" id="KW-0066">ATP synthesis</keyword>
<dbReference type="PANTHER" id="PTHR11910">
    <property type="entry name" value="ATP SYNTHASE DELTA CHAIN"/>
    <property type="match status" value="1"/>
</dbReference>
<dbReference type="GO" id="GO:0045259">
    <property type="term" value="C:proton-transporting ATP synthase complex"/>
    <property type="evidence" value="ECO:0007669"/>
    <property type="project" value="UniProtKB-KW"/>
</dbReference>
<keyword evidence="2 7" id="KW-0813">Transport</keyword>
<comment type="subcellular location">
    <subcellularLocation>
        <location evidence="7">Cell membrane</location>
        <topology evidence="7">Peripheral membrane protein</topology>
    </subcellularLocation>
    <subcellularLocation>
        <location evidence="1">Membrane</location>
    </subcellularLocation>
</comment>
<dbReference type="InterPro" id="IPR026015">
    <property type="entry name" value="ATP_synth_OSCP/delta_N_sf"/>
</dbReference>
<protein>
    <recommendedName>
        <fullName evidence="7">ATP synthase subunit delta</fullName>
    </recommendedName>
    <alternativeName>
        <fullName evidence="7">ATP synthase F(1) sector subunit delta</fullName>
    </alternativeName>
    <alternativeName>
        <fullName evidence="7">F-type ATPase subunit delta</fullName>
        <shortName evidence="7">F-ATPase subunit delta</shortName>
    </alternativeName>
</protein>
<sequence>MIPESVYRKYSQAMFDIAGKTNSLETMVKDMKTVREVLRENEDLRKFLSNPLITDGVKKETLEQIFSGAVAPVVCQFLYVMVDRRREGAMTEAVDCFIDLARAAQNIEVAKIRLIKPLTAEEEHTLVAKLEELTGKKIEPLYYIDPTILGGVVIRIGDQVIDGSLKRQIRNMEHSLLQGSAANEVTD</sequence>
<gene>
    <name evidence="7" type="primary">atpH</name>
    <name evidence="8" type="ORF">HMPREF0080_01487</name>
</gene>
<evidence type="ECO:0000256" key="1">
    <source>
        <dbReference type="ARBA" id="ARBA00004370"/>
    </source>
</evidence>
<keyword evidence="5 7" id="KW-0472">Membrane</keyword>
<evidence type="ECO:0000256" key="5">
    <source>
        <dbReference type="ARBA" id="ARBA00023136"/>
    </source>
</evidence>
<dbReference type="HAMAP" id="MF_01416">
    <property type="entry name" value="ATP_synth_delta_bact"/>
    <property type="match status" value="1"/>
</dbReference>
<dbReference type="GO" id="GO:0005886">
    <property type="term" value="C:plasma membrane"/>
    <property type="evidence" value="ECO:0007669"/>
    <property type="project" value="UniProtKB-SubCell"/>
</dbReference>
<dbReference type="NCBIfam" id="TIGR01145">
    <property type="entry name" value="ATP_synt_delta"/>
    <property type="match status" value="1"/>
</dbReference>
<comment type="function">
    <text evidence="7">This protein is part of the stalk that links CF(0) to CF(1). It either transmits conformational changes from CF(0) to CF(1) or is implicated in proton conduction.</text>
</comment>
<comment type="similarity">
    <text evidence="7">Belongs to the ATPase delta chain family.</text>
</comment>
<evidence type="ECO:0000256" key="7">
    <source>
        <dbReference type="HAMAP-Rule" id="MF_01416"/>
    </source>
</evidence>
<dbReference type="STRING" id="861450.HMPREF0080_01487"/>
<keyword evidence="7" id="KW-1003">Cell membrane</keyword>